<dbReference type="SUPFAM" id="SSF56672">
    <property type="entry name" value="DNA/RNA polymerases"/>
    <property type="match status" value="1"/>
</dbReference>
<gene>
    <name evidence="1" type="ORF">GMARGA_LOCUS36872</name>
</gene>
<dbReference type="EMBL" id="CAJVQB010074428">
    <property type="protein sequence ID" value="CAG8844037.1"/>
    <property type="molecule type" value="Genomic_DNA"/>
</dbReference>
<keyword evidence="2" id="KW-1185">Reference proteome</keyword>
<dbReference type="Proteomes" id="UP000789901">
    <property type="component" value="Unassembled WGS sequence"/>
</dbReference>
<protein>
    <submittedName>
        <fullName evidence="1">31293_t:CDS:1</fullName>
    </submittedName>
</protein>
<accession>A0ABN7X0G9</accession>
<evidence type="ECO:0000313" key="2">
    <source>
        <dbReference type="Proteomes" id="UP000789901"/>
    </source>
</evidence>
<feature type="non-terminal residue" evidence="1">
    <location>
        <position position="1"/>
    </location>
</feature>
<feature type="non-terminal residue" evidence="1">
    <location>
        <position position="653"/>
    </location>
</feature>
<dbReference type="InterPro" id="IPR043502">
    <property type="entry name" value="DNA/RNA_pol_sf"/>
</dbReference>
<comment type="caution">
    <text evidence="1">The sequence shown here is derived from an EMBL/GenBank/DDBJ whole genome shotgun (WGS) entry which is preliminary data.</text>
</comment>
<evidence type="ECO:0000313" key="1">
    <source>
        <dbReference type="EMBL" id="CAG8844037.1"/>
    </source>
</evidence>
<organism evidence="1 2">
    <name type="scientific">Gigaspora margarita</name>
    <dbReference type="NCBI Taxonomy" id="4874"/>
    <lineage>
        <taxon>Eukaryota</taxon>
        <taxon>Fungi</taxon>
        <taxon>Fungi incertae sedis</taxon>
        <taxon>Mucoromycota</taxon>
        <taxon>Glomeromycotina</taxon>
        <taxon>Glomeromycetes</taxon>
        <taxon>Diversisporales</taxon>
        <taxon>Gigasporaceae</taxon>
        <taxon>Gigaspora</taxon>
    </lineage>
</organism>
<sequence>PKTDKEWFDLMESYISKPSNPKPQAYYFLDLDIEVPWPVPFPENEEHREYAKDMFKVDGAEYAFSTWFVDTEEHKLEAGMTEERAQEILNAIDNSEYLIRIKFIRANTVISDKKTKRGFKIINKYEPIHESKKAGRKYIRGSPNVILTKKTKPGFWVEIDKKFLVREVRAQFEVERLDSNAHFDQAKRGYGLTKILRQKINDWEKKMRIPGARVHDIAELEKILKRPITLLDITHGTIFNSKKYRSGKYEEIEMVVHNGHAFPRNQHFSRDQMVEYYKGDTWEAINNALQEHRKKHIEIIEACKQLVNDAINCQYQENIINEEKRSILLESLKVVDLAEQVFGANHAGSRLANKINEWYPISEKINNDIKRACVEHGHGGRWNTPNYHINNIICIDMKECYPAIAVNGKLLKNDITGFAQVRSFKFAPNIHPVIPVWYGKHFACRGGDGCIKEKGWAPIVLLQYLLGAGILEDLMVEEVIISLTKQTKVWLPNNRDISCVIIGKFTQGSKIDEKRLTYRLVTDENELNFLIKDCTDAGTFAGREKCPLGFILTYYKGYQSQYTHLRASILAYAHINLLEMLRRFEPNKVIRIATDSIYVRKEALYKIENVPAFFKQEKAKDPDLCPHTYPLCAICTDPEEFFISKSEYAKWIK</sequence>
<name>A0ABN7X0G9_GIGMA</name>
<proteinExistence type="predicted"/>
<reference evidence="1 2" key="1">
    <citation type="submission" date="2021-06" db="EMBL/GenBank/DDBJ databases">
        <authorList>
            <person name="Kallberg Y."/>
            <person name="Tangrot J."/>
            <person name="Rosling A."/>
        </authorList>
    </citation>
    <scope>NUCLEOTIDE SEQUENCE [LARGE SCALE GENOMIC DNA]</scope>
    <source>
        <strain evidence="1 2">120-4 pot B 10/14</strain>
    </source>
</reference>